<dbReference type="KEGG" id="ara:Arad_4805"/>
<gene>
    <name evidence="1" type="ordered locus">Arad_4805</name>
</gene>
<dbReference type="AlphaFoldDB" id="B9JE81"/>
<dbReference type="Proteomes" id="UP000001600">
    <property type="component" value="Chromosome 1"/>
</dbReference>
<dbReference type="STRING" id="311403.Arad_4805"/>
<name>B9JE81_RHIR8</name>
<organism evidence="1 2">
    <name type="scientific">Rhizobium rhizogenes (strain K84 / ATCC BAA-868)</name>
    <name type="common">Agrobacterium radiobacter</name>
    <dbReference type="NCBI Taxonomy" id="311403"/>
    <lineage>
        <taxon>Bacteria</taxon>
        <taxon>Pseudomonadati</taxon>
        <taxon>Pseudomonadota</taxon>
        <taxon>Alphaproteobacteria</taxon>
        <taxon>Hyphomicrobiales</taxon>
        <taxon>Rhizobiaceae</taxon>
        <taxon>Rhizobium/Agrobacterium group</taxon>
        <taxon>Rhizobium</taxon>
    </lineage>
</organism>
<protein>
    <submittedName>
        <fullName evidence="1">Uncharacterized protein</fullName>
    </submittedName>
</protein>
<dbReference type="eggNOG" id="COG3609">
    <property type="taxonomic scope" value="Bacteria"/>
</dbReference>
<accession>B9JE81</accession>
<dbReference type="InterPro" id="IPR038296">
    <property type="entry name" value="ParD_sf"/>
</dbReference>
<evidence type="ECO:0000313" key="2">
    <source>
        <dbReference type="Proteomes" id="UP000001600"/>
    </source>
</evidence>
<dbReference type="HOGENOM" id="CLU_144805_4_1_5"/>
<evidence type="ECO:0000313" key="1">
    <source>
        <dbReference type="EMBL" id="ACM28426.1"/>
    </source>
</evidence>
<proteinExistence type="predicted"/>
<reference evidence="1 2" key="1">
    <citation type="journal article" date="2009" name="J. Bacteriol.">
        <title>Genome sequences of three Agrobacterium biovars help elucidate the evolution of multichromosome genomes in bacteria.</title>
        <authorList>
            <person name="Slater S.C."/>
            <person name="Goldman B.S."/>
            <person name="Goodner B."/>
            <person name="Setubal J.C."/>
            <person name="Farrand S.K."/>
            <person name="Nester E.W."/>
            <person name="Burr T.J."/>
            <person name="Banta L."/>
            <person name="Dickerman A.W."/>
            <person name="Paulsen I."/>
            <person name="Otten L."/>
            <person name="Suen G."/>
            <person name="Welch R."/>
            <person name="Almeida N.F."/>
            <person name="Arnold F."/>
            <person name="Burton O.T."/>
            <person name="Du Z."/>
            <person name="Ewing A."/>
            <person name="Godsy E."/>
            <person name="Heisel S."/>
            <person name="Houmiel K.L."/>
            <person name="Jhaveri J."/>
            <person name="Lu J."/>
            <person name="Miller N.M."/>
            <person name="Norton S."/>
            <person name="Chen Q."/>
            <person name="Phoolcharoen W."/>
            <person name="Ohlin V."/>
            <person name="Ondrusek D."/>
            <person name="Pride N."/>
            <person name="Stricklin S.L."/>
            <person name="Sun J."/>
            <person name="Wheeler C."/>
            <person name="Wilson L."/>
            <person name="Zhu H."/>
            <person name="Wood D.W."/>
        </authorList>
    </citation>
    <scope>NUCLEOTIDE SEQUENCE [LARGE SCALE GENOMIC DNA]</scope>
    <source>
        <strain evidence="2">K84 / ATCC BAA-868</strain>
    </source>
</reference>
<sequence length="72" mass="8180">MLRDAVESGAYASRSEVMRDWSAKWQQHGGDIQKMRGFWAEDKASGPATLVDFDEALEEARQKLEIVRTHAD</sequence>
<dbReference type="EMBL" id="CP000628">
    <property type="protein sequence ID" value="ACM28426.1"/>
    <property type="molecule type" value="Genomic_DNA"/>
</dbReference>
<dbReference type="Gene3D" id="6.10.10.120">
    <property type="entry name" value="Antitoxin ParD1-like"/>
    <property type="match status" value="1"/>
</dbReference>